<name>A0A455T5X2_9CHLR</name>
<proteinExistence type="predicted"/>
<dbReference type="PROSITE" id="PS51186">
    <property type="entry name" value="GNAT"/>
    <property type="match status" value="1"/>
</dbReference>
<sequence length="223" mass="24001">MSALLHGLRLTAPDLADLGGVLQLFAVCDYGLSETIDGYGTLLTAEEAWLIKSGCEEPIAYADLHTQRIGQEEAAGLVGLTCLLRLLVHPHHRRRGLATLLLRLAEEKARQLVRGLSPLPEPGNRKPARGWLCIPVLLGRDSDGAQVFLKREGYVFLTLGFCRALLPFAAAGYCTTWQTPMPLPGRPGPGRPLVIYAKEIASSPPAPPSVAMRCGLSSSLAFP</sequence>
<dbReference type="GO" id="GO:0016747">
    <property type="term" value="F:acyltransferase activity, transferring groups other than amino-acyl groups"/>
    <property type="evidence" value="ECO:0007669"/>
    <property type="project" value="InterPro"/>
</dbReference>
<reference evidence="2" key="1">
    <citation type="submission" date="2018-12" db="EMBL/GenBank/DDBJ databases">
        <title>Novel natural products biosynthetic potential of the class Ktedonobacteria.</title>
        <authorList>
            <person name="Zheng Y."/>
            <person name="Saitou A."/>
            <person name="Wang C.M."/>
            <person name="Toyoda A."/>
            <person name="Minakuchi Y."/>
            <person name="Sekiguchi Y."/>
            <person name="Ueda K."/>
            <person name="Takano H."/>
            <person name="Sakai Y."/>
            <person name="Yokota A."/>
            <person name="Yabe S."/>
        </authorList>
    </citation>
    <scope>NUCLEOTIDE SEQUENCE</scope>
    <source>
        <strain evidence="2">A3-2</strain>
    </source>
</reference>
<organism evidence="2">
    <name type="scientific">Thermogemmatispora argillosa</name>
    <dbReference type="NCBI Taxonomy" id="2045280"/>
    <lineage>
        <taxon>Bacteria</taxon>
        <taxon>Bacillati</taxon>
        <taxon>Chloroflexota</taxon>
        <taxon>Ktedonobacteria</taxon>
        <taxon>Thermogemmatisporales</taxon>
        <taxon>Thermogemmatisporaceae</taxon>
        <taxon>Thermogemmatispora</taxon>
    </lineage>
</organism>
<accession>A0A455T5X2</accession>
<protein>
    <recommendedName>
        <fullName evidence="1">N-acetyltransferase domain-containing protein</fullName>
    </recommendedName>
</protein>
<dbReference type="Gene3D" id="3.40.630.30">
    <property type="match status" value="1"/>
</dbReference>
<dbReference type="InterPro" id="IPR016181">
    <property type="entry name" value="Acyl_CoA_acyltransferase"/>
</dbReference>
<gene>
    <name evidence="2" type="ORF">KTA_30510</name>
</gene>
<dbReference type="Pfam" id="PF00583">
    <property type="entry name" value="Acetyltransf_1"/>
    <property type="match status" value="1"/>
</dbReference>
<evidence type="ECO:0000313" key="2">
    <source>
        <dbReference type="EMBL" id="BBH94852.1"/>
    </source>
</evidence>
<dbReference type="InterPro" id="IPR000182">
    <property type="entry name" value="GNAT_dom"/>
</dbReference>
<feature type="domain" description="N-acetyltransferase" evidence="1">
    <location>
        <begin position="8"/>
        <end position="186"/>
    </location>
</feature>
<dbReference type="SUPFAM" id="SSF55729">
    <property type="entry name" value="Acyl-CoA N-acyltransferases (Nat)"/>
    <property type="match status" value="1"/>
</dbReference>
<evidence type="ECO:0000259" key="1">
    <source>
        <dbReference type="PROSITE" id="PS51186"/>
    </source>
</evidence>
<dbReference type="CDD" id="cd04301">
    <property type="entry name" value="NAT_SF"/>
    <property type="match status" value="1"/>
</dbReference>
<dbReference type="AlphaFoldDB" id="A0A455T5X2"/>
<dbReference type="EMBL" id="AP019377">
    <property type="protein sequence ID" value="BBH94852.1"/>
    <property type="molecule type" value="Genomic_DNA"/>
</dbReference>